<dbReference type="NCBIfam" id="TIGR00377">
    <property type="entry name" value="ant_ant_sig"/>
    <property type="match status" value="1"/>
</dbReference>
<dbReference type="InterPro" id="IPR003658">
    <property type="entry name" value="Anti-sigma_ant"/>
</dbReference>
<name>A0ABZ2QHD3_9ACTN</name>
<keyword evidence="5" id="KW-1185">Reference proteome</keyword>
<dbReference type="CDD" id="cd07043">
    <property type="entry name" value="STAS_anti-anti-sigma_factors"/>
    <property type="match status" value="1"/>
</dbReference>
<accession>A0ABZ2QHD3</accession>
<evidence type="ECO:0000259" key="3">
    <source>
        <dbReference type="PROSITE" id="PS50801"/>
    </source>
</evidence>
<evidence type="ECO:0000313" key="5">
    <source>
        <dbReference type="Proteomes" id="UP001626628"/>
    </source>
</evidence>
<feature type="domain" description="STAS" evidence="3">
    <location>
        <begin position="19"/>
        <end position="124"/>
    </location>
</feature>
<protein>
    <recommendedName>
        <fullName evidence="2">Anti-sigma factor antagonist</fullName>
    </recommendedName>
</protein>
<gene>
    <name evidence="4" type="ORF">WAB15_06275</name>
</gene>
<dbReference type="PANTHER" id="PTHR33495">
    <property type="entry name" value="ANTI-SIGMA FACTOR ANTAGONIST TM_1081-RELATED-RELATED"/>
    <property type="match status" value="1"/>
</dbReference>
<dbReference type="SUPFAM" id="SSF52091">
    <property type="entry name" value="SpoIIaa-like"/>
    <property type="match status" value="1"/>
</dbReference>
<evidence type="ECO:0000313" key="4">
    <source>
        <dbReference type="EMBL" id="WXK75606.1"/>
    </source>
</evidence>
<dbReference type="EMBL" id="CP147982">
    <property type="protein sequence ID" value="WXK75606.1"/>
    <property type="molecule type" value="Genomic_DNA"/>
</dbReference>
<comment type="similarity">
    <text evidence="1 2">Belongs to the anti-sigma-factor antagonist family.</text>
</comment>
<proteinExistence type="inferred from homology"/>
<dbReference type="InterPro" id="IPR002645">
    <property type="entry name" value="STAS_dom"/>
</dbReference>
<evidence type="ECO:0000256" key="2">
    <source>
        <dbReference type="RuleBase" id="RU003749"/>
    </source>
</evidence>
<reference evidence="4 5" key="1">
    <citation type="submission" date="2024-03" db="EMBL/GenBank/DDBJ databases">
        <title>The complete genome of Streptomyces sirii sp.nov.</title>
        <authorList>
            <person name="Zakalyukina Y.V."/>
            <person name="Belik A.R."/>
            <person name="Biryukov M.V."/>
            <person name="Baturina O.A."/>
            <person name="Kabilov M.R."/>
        </authorList>
    </citation>
    <scope>NUCLEOTIDE SEQUENCE [LARGE SCALE GENOMIC DNA]</scope>
    <source>
        <strain evidence="4 5">BP-8</strain>
    </source>
</reference>
<dbReference type="Pfam" id="PF01740">
    <property type="entry name" value="STAS"/>
    <property type="match status" value="1"/>
</dbReference>
<dbReference type="RefSeq" id="WP_399151072.1">
    <property type="nucleotide sequence ID" value="NZ_CP147982.1"/>
</dbReference>
<dbReference type="PANTHER" id="PTHR33495:SF2">
    <property type="entry name" value="ANTI-SIGMA FACTOR ANTAGONIST TM_1081-RELATED"/>
    <property type="match status" value="1"/>
</dbReference>
<sequence>MNDAPHYPRLVGPRIAAGGTTVLELRGDLDILAVSVLSERLDGITRGDGVDLVVDLRGVTFIDCAGLSLLSRARHRTRQRGGRLRLTGVVEGGSVARLLRMTGLTGDFESVSGEALAQEAVASEAADQDPVAGSAGATDIAVA</sequence>
<dbReference type="InterPro" id="IPR036513">
    <property type="entry name" value="STAS_dom_sf"/>
</dbReference>
<dbReference type="PROSITE" id="PS50801">
    <property type="entry name" value="STAS"/>
    <property type="match status" value="1"/>
</dbReference>
<organism evidence="4 5">
    <name type="scientific">Streptomyces sirii</name>
    <dbReference type="NCBI Taxonomy" id="3127701"/>
    <lineage>
        <taxon>Bacteria</taxon>
        <taxon>Bacillati</taxon>
        <taxon>Actinomycetota</taxon>
        <taxon>Actinomycetes</taxon>
        <taxon>Kitasatosporales</taxon>
        <taxon>Streptomycetaceae</taxon>
        <taxon>Streptomyces</taxon>
    </lineage>
</organism>
<evidence type="ECO:0000256" key="1">
    <source>
        <dbReference type="ARBA" id="ARBA00009013"/>
    </source>
</evidence>
<dbReference type="Gene3D" id="3.30.750.24">
    <property type="entry name" value="STAS domain"/>
    <property type="match status" value="1"/>
</dbReference>
<dbReference type="Proteomes" id="UP001626628">
    <property type="component" value="Chromosome"/>
</dbReference>